<dbReference type="RefSeq" id="XP_724567.2">
    <property type="nucleotide sequence ID" value="XM_719474.2"/>
</dbReference>
<reference evidence="3" key="2">
    <citation type="submission" date="2014-05" db="EMBL/GenBank/DDBJ databases">
        <authorList>
            <person name="Aslett A.Martin."/>
            <person name="De Silva Nishadi"/>
        </authorList>
    </citation>
    <scope>NUCLEOTIDE SEQUENCE</scope>
    <source>
        <strain evidence="3">YM</strain>
    </source>
</reference>
<name>A0A077YAE4_PLAYE</name>
<evidence type="ECO:0000313" key="4">
    <source>
        <dbReference type="EMBL" id="VTZ80888.1"/>
    </source>
</evidence>
<evidence type="ECO:0000313" key="5">
    <source>
        <dbReference type="Proteomes" id="UP000072874"/>
    </source>
</evidence>
<reference evidence="4" key="4">
    <citation type="submission" date="2019-05" db="EMBL/GenBank/DDBJ databases">
        <authorList>
            <consortium name="Pathogen Informatics"/>
        </authorList>
    </citation>
    <scope>NUCLEOTIDE SEQUENCE</scope>
    <source>
        <strain evidence="4">17X</strain>
    </source>
</reference>
<dbReference type="VEuPathDB" id="PlasmoDB:PY17X_1351200"/>
<dbReference type="NCBIfam" id="TIGR01492">
    <property type="entry name" value="CPW_WPC"/>
    <property type="match status" value="4"/>
</dbReference>
<dbReference type="OrthoDB" id="373941at2759"/>
<dbReference type="GeneID" id="3789892"/>
<dbReference type="KEGG" id="pyo:PY17X_1351200"/>
<reference evidence="4" key="3">
    <citation type="submission" date="2014-05" db="EMBL/GenBank/DDBJ databases">
        <authorList>
            <person name="Aslett M.A."/>
            <person name="De Silva N."/>
        </authorList>
    </citation>
    <scope>NUCLEOTIDE SEQUENCE</scope>
    <source>
        <strain evidence="4">17X</strain>
    </source>
</reference>
<dbReference type="SMART" id="SM01099">
    <property type="entry name" value="CPW_WPC"/>
    <property type="match status" value="5"/>
</dbReference>
<feature type="domain" description="CPW-WPC" evidence="2">
    <location>
        <begin position="286"/>
        <end position="344"/>
    </location>
</feature>
<dbReference type="EMBL" id="LK934641">
    <property type="protein sequence ID" value="CDU20130.1"/>
    <property type="molecule type" value="Genomic_DNA"/>
</dbReference>
<accession>A0A077YAE4</accession>
<gene>
    <name evidence="4" type="ORF">PY17X_1351200</name>
    <name evidence="3" type="ORF">PYYM_1348000</name>
</gene>
<dbReference type="Proteomes" id="UP000072874">
    <property type="component" value="Chromosome 13"/>
</dbReference>
<dbReference type="InterPro" id="IPR006387">
    <property type="entry name" value="CPW_WPC_dom"/>
</dbReference>
<feature type="domain" description="CPW-WPC" evidence="2">
    <location>
        <begin position="352"/>
        <end position="417"/>
    </location>
</feature>
<dbReference type="OMA" id="YTLPCPK"/>
<dbReference type="VEuPathDB" id="PlasmoDB:PY04297"/>
<evidence type="ECO:0000313" key="3">
    <source>
        <dbReference type="EMBL" id="CDU20130.1"/>
    </source>
</evidence>
<evidence type="ECO:0000313" key="6">
    <source>
        <dbReference type="Proteomes" id="UP000072904"/>
    </source>
</evidence>
<feature type="domain" description="CPW-WPC" evidence="2">
    <location>
        <begin position="220"/>
        <end position="280"/>
    </location>
</feature>
<organism evidence="3 6">
    <name type="scientific">Plasmodium yoelii</name>
    <dbReference type="NCBI Taxonomy" id="5861"/>
    <lineage>
        <taxon>Eukaryota</taxon>
        <taxon>Sar</taxon>
        <taxon>Alveolata</taxon>
        <taxon>Apicomplexa</taxon>
        <taxon>Aconoidasida</taxon>
        <taxon>Haemosporida</taxon>
        <taxon>Plasmodiidae</taxon>
        <taxon>Plasmodium</taxon>
        <taxon>Plasmodium (Vinckeia)</taxon>
    </lineage>
</organism>
<evidence type="ECO:0000256" key="1">
    <source>
        <dbReference type="SAM" id="SignalP"/>
    </source>
</evidence>
<feature type="signal peptide" evidence="1">
    <location>
        <begin position="1"/>
        <end position="17"/>
    </location>
</feature>
<reference evidence="5 6" key="1">
    <citation type="journal article" date="2014" name="BMC Biol.">
        <title>A comprehensive evaluation of rodent malaria parasite genomes and gene expression.</title>
        <authorList>
            <person name="Otto T.D."/>
            <person name="Bohme U."/>
            <person name="Jackson A.P."/>
            <person name="Hunt M."/>
            <person name="Franke-Fayard B."/>
            <person name="Hoeijmakers W.A."/>
            <person name="Religa A.A."/>
            <person name="Robertson L."/>
            <person name="Sanders M."/>
            <person name="Ogun S.A."/>
            <person name="Cunningham D."/>
            <person name="Erhart A."/>
            <person name="Billker O."/>
            <person name="Khan S.M."/>
            <person name="Stunnenberg H.G."/>
            <person name="Langhorne J."/>
            <person name="Holder A.A."/>
            <person name="Waters A.P."/>
            <person name="Newbold C.I."/>
            <person name="Pain A."/>
            <person name="Berriman M."/>
            <person name="Janse C.J."/>
        </authorList>
    </citation>
    <scope>NUCLEOTIDE SEQUENCE [LARGE SCALE GENOMIC DNA]</scope>
    <source>
        <strain evidence="4 5">17X</strain>
        <strain evidence="3 6">YM</strain>
    </source>
</reference>
<feature type="chain" id="PRO_5014501998" evidence="1">
    <location>
        <begin position="18"/>
        <end position="474"/>
    </location>
</feature>
<sequence length="474" mass="55902">MIRLFFVLLVTLVCVHKFFFFTCTVHNKNDSKSENILSSNGILKNIVKHSPKISEDEINESTMKIVKKAHEDENKMLEKIGACQKDYTLPCPKYWEQNPKIMNNEKIITCTANNEYDGFCEKYQSFTYFSEQDKMNFELSCNVEWECKNLNNICPNGKRDYSEPCPIGFIVQNDNSCKADIKIYDGMCNSDNINFNHMNSSEKNDWSVACGAYWECYKECQSNEIFSNCPKNWKEINKYDCIPNQKYKGPCKGKHNFQYYTKKMKIEFEDICKTKFVCKKNFQKNCQKNYEQDCPIDWVKQNGYCLAPTSFNFCNKKKLSIENLKINDKIKFEKECLVNWECKKNEDDNSFCQMDWSYDCPYNWIKEKHNEKQKYICNFNSSNYNGKCKNIIFENNSSEATKRKIASNCHTPWPCINKKFVPLMNFPNKNNIKQSNDKNNNINGSITQNGDIYNRNIYHIIDYDKDLPDFDILS</sequence>
<proteinExistence type="predicted"/>
<dbReference type="Pfam" id="PF09717">
    <property type="entry name" value="CPW_WPC"/>
    <property type="match status" value="5"/>
</dbReference>
<dbReference type="VEuPathDB" id="PlasmoDB:Py17XNL_001303360"/>
<dbReference type="AlphaFoldDB" id="A0A077YAE4"/>
<protein>
    <submittedName>
        <fullName evidence="3 4">CPW-WPC family protein</fullName>
    </submittedName>
</protein>
<evidence type="ECO:0000259" key="2">
    <source>
        <dbReference type="SMART" id="SM01099"/>
    </source>
</evidence>
<dbReference type="Proteomes" id="UP000072904">
    <property type="component" value="Chromosome 13"/>
</dbReference>
<dbReference type="EMBL" id="LM993667">
    <property type="protein sequence ID" value="VTZ80888.1"/>
    <property type="molecule type" value="Genomic_DNA"/>
</dbReference>
<dbReference type="VEuPathDB" id="PlasmoDB:PYYM_1348000"/>
<keyword evidence="1" id="KW-0732">Signal</keyword>
<feature type="domain" description="CPW-WPC" evidence="2">
    <location>
        <begin position="154"/>
        <end position="218"/>
    </location>
</feature>
<feature type="domain" description="CPW-WPC" evidence="2">
    <location>
        <begin position="83"/>
        <end position="149"/>
    </location>
</feature>